<dbReference type="Proteomes" id="UP000317691">
    <property type="component" value="Unassembled WGS sequence"/>
</dbReference>
<feature type="transmembrane region" description="Helical" evidence="7">
    <location>
        <begin position="261"/>
        <end position="283"/>
    </location>
</feature>
<comment type="subcellular location">
    <subcellularLocation>
        <location evidence="1">Cell membrane</location>
        <topology evidence="1">Multi-pass membrane protein</topology>
    </subcellularLocation>
</comment>
<evidence type="ECO:0000256" key="7">
    <source>
        <dbReference type="SAM" id="Phobius"/>
    </source>
</evidence>
<feature type="transmembrane region" description="Helical" evidence="7">
    <location>
        <begin position="361"/>
        <end position="382"/>
    </location>
</feature>
<comment type="caution">
    <text evidence="9">The sequence shown here is derived from an EMBL/GenBank/DDBJ whole genome shotgun (WGS) entry which is preliminary data.</text>
</comment>
<keyword evidence="5 7" id="KW-1133">Transmembrane helix</keyword>
<dbReference type="InterPro" id="IPR020846">
    <property type="entry name" value="MFS_dom"/>
</dbReference>
<dbReference type="InterPro" id="IPR004638">
    <property type="entry name" value="EmrB-like"/>
</dbReference>
<evidence type="ECO:0000256" key="2">
    <source>
        <dbReference type="ARBA" id="ARBA00022448"/>
    </source>
</evidence>
<feature type="domain" description="Major facilitator superfamily (MFS) profile" evidence="8">
    <location>
        <begin position="76"/>
        <end position="590"/>
    </location>
</feature>
<dbReference type="InterPro" id="IPR011701">
    <property type="entry name" value="MFS"/>
</dbReference>
<proteinExistence type="predicted"/>
<dbReference type="PRINTS" id="PR01036">
    <property type="entry name" value="TCRTETB"/>
</dbReference>
<dbReference type="AlphaFoldDB" id="A0A538TRQ7"/>
<feature type="transmembrane region" description="Helical" evidence="7">
    <location>
        <begin position="199"/>
        <end position="221"/>
    </location>
</feature>
<sequence length="601" mass="63609">MGLREIQDPSSRGRPCRREPRPLRVTVWWIGISRPVLYADSRAHLEAAALLDARVEVGESRMHVLADIPKSRKLLVMLGVMLALFLAALDQTIVATALPRIVQEFHGLEHLSWVIAAYLLASAVVVPIYGKLSDIYGRKPFILSAIVLFLVGSVLSGMSQNMLQLVIFRGIQGLGGGAIFANAFAVVGDLFAPAERGRWQGLLGGVFGVSSIIGPTLGGWLTDHASWRWNFFINIPTSILAFVAVASLLPHIAPDRKDRSIDYAGAVLLTAGLVSLLLALIWGGAQYPWSSPVILGLFAAALMSLVAFAFVETHAADPILPFSLFTNQIFSVSMAAVFLVGIGMFGAIVFIPLFVQLVLGITATSSGAILTPLTLAFVAGSVTAGQMSSRTGRYKTLAVVGLAIATISLFLMSRMTASTSQASLIVRMVATGLGIGASLPIFTLAVQNAFDHSKLGIATASSQLFRTIGATVGTAVLGSVLNARLARELGNLAADPFVRLAARVSPQIHLENADANSLQGILTQPGRGALEAQLAHLPTGLQPQAQAAFQAFVTRARAAFAVSIAETFLIAGVLMGIAFLVSLFLKEIPLRKTHAEGGLSH</sequence>
<protein>
    <submittedName>
        <fullName evidence="9">MFS transporter</fullName>
    </submittedName>
</protein>
<dbReference type="PROSITE" id="PS50850">
    <property type="entry name" value="MFS"/>
    <property type="match status" value="1"/>
</dbReference>
<evidence type="ECO:0000256" key="3">
    <source>
        <dbReference type="ARBA" id="ARBA00022475"/>
    </source>
</evidence>
<dbReference type="PANTHER" id="PTHR23501:SF197">
    <property type="entry name" value="COMD"/>
    <property type="match status" value="1"/>
</dbReference>
<dbReference type="InterPro" id="IPR036259">
    <property type="entry name" value="MFS_trans_sf"/>
</dbReference>
<reference evidence="9 10" key="1">
    <citation type="journal article" date="2019" name="Nat. Microbiol.">
        <title>Mediterranean grassland soil C-N compound turnover is dependent on rainfall and depth, and is mediated by genomically divergent microorganisms.</title>
        <authorList>
            <person name="Diamond S."/>
            <person name="Andeer P.F."/>
            <person name="Li Z."/>
            <person name="Crits-Christoph A."/>
            <person name="Burstein D."/>
            <person name="Anantharaman K."/>
            <person name="Lane K.R."/>
            <person name="Thomas B.C."/>
            <person name="Pan C."/>
            <person name="Northen T.R."/>
            <person name="Banfield J.F."/>
        </authorList>
    </citation>
    <scope>NUCLEOTIDE SEQUENCE [LARGE SCALE GENOMIC DNA]</scope>
    <source>
        <strain evidence="9">WS_9</strain>
    </source>
</reference>
<gene>
    <name evidence="9" type="ORF">E6K79_02870</name>
</gene>
<evidence type="ECO:0000256" key="5">
    <source>
        <dbReference type="ARBA" id="ARBA00022989"/>
    </source>
</evidence>
<keyword evidence="4 7" id="KW-0812">Transmembrane</keyword>
<feature type="transmembrane region" description="Helical" evidence="7">
    <location>
        <begin position="289"/>
        <end position="311"/>
    </location>
</feature>
<dbReference type="Gene3D" id="1.20.1250.20">
    <property type="entry name" value="MFS general substrate transporter like domains"/>
    <property type="match status" value="1"/>
</dbReference>
<keyword evidence="6 7" id="KW-0472">Membrane</keyword>
<dbReference type="GO" id="GO:0022857">
    <property type="term" value="F:transmembrane transporter activity"/>
    <property type="evidence" value="ECO:0007669"/>
    <property type="project" value="InterPro"/>
</dbReference>
<dbReference type="Gene3D" id="1.20.1720.10">
    <property type="entry name" value="Multidrug resistance protein D"/>
    <property type="match status" value="1"/>
</dbReference>
<evidence type="ECO:0000259" key="8">
    <source>
        <dbReference type="PROSITE" id="PS50850"/>
    </source>
</evidence>
<dbReference type="FunFam" id="1.20.1720.10:FF:000004">
    <property type="entry name" value="EmrB/QacA family drug resistance transporter"/>
    <property type="match status" value="1"/>
</dbReference>
<dbReference type="SUPFAM" id="SSF103473">
    <property type="entry name" value="MFS general substrate transporter"/>
    <property type="match status" value="1"/>
</dbReference>
<dbReference type="PANTHER" id="PTHR23501">
    <property type="entry name" value="MAJOR FACILITATOR SUPERFAMILY"/>
    <property type="match status" value="1"/>
</dbReference>
<feature type="transmembrane region" description="Helical" evidence="7">
    <location>
        <begin position="110"/>
        <end position="129"/>
    </location>
</feature>
<name>A0A538TRQ7_UNCEI</name>
<dbReference type="Pfam" id="PF07690">
    <property type="entry name" value="MFS_1"/>
    <property type="match status" value="1"/>
</dbReference>
<organism evidence="9 10">
    <name type="scientific">Eiseniibacteriota bacterium</name>
    <dbReference type="NCBI Taxonomy" id="2212470"/>
    <lineage>
        <taxon>Bacteria</taxon>
        <taxon>Candidatus Eiseniibacteriota</taxon>
    </lineage>
</organism>
<dbReference type="EMBL" id="VBOZ01000009">
    <property type="protein sequence ID" value="TMQ66311.1"/>
    <property type="molecule type" value="Genomic_DNA"/>
</dbReference>
<feature type="transmembrane region" description="Helical" evidence="7">
    <location>
        <begin position="558"/>
        <end position="585"/>
    </location>
</feature>
<evidence type="ECO:0000256" key="6">
    <source>
        <dbReference type="ARBA" id="ARBA00023136"/>
    </source>
</evidence>
<feature type="transmembrane region" description="Helical" evidence="7">
    <location>
        <begin position="171"/>
        <end position="192"/>
    </location>
</feature>
<evidence type="ECO:0000313" key="9">
    <source>
        <dbReference type="EMBL" id="TMQ66311.1"/>
    </source>
</evidence>
<feature type="transmembrane region" description="Helical" evidence="7">
    <location>
        <begin position="141"/>
        <end position="159"/>
    </location>
</feature>
<dbReference type="GO" id="GO:0005886">
    <property type="term" value="C:plasma membrane"/>
    <property type="evidence" value="ECO:0007669"/>
    <property type="project" value="UniProtKB-SubCell"/>
</dbReference>
<dbReference type="CDD" id="cd17502">
    <property type="entry name" value="MFS_Azr1_MDR_like"/>
    <property type="match status" value="1"/>
</dbReference>
<accession>A0A538TRQ7</accession>
<feature type="transmembrane region" description="Helical" evidence="7">
    <location>
        <begin position="74"/>
        <end position="98"/>
    </location>
</feature>
<feature type="transmembrane region" description="Helical" evidence="7">
    <location>
        <begin position="332"/>
        <end position="355"/>
    </location>
</feature>
<evidence type="ECO:0000313" key="10">
    <source>
        <dbReference type="Proteomes" id="UP000317691"/>
    </source>
</evidence>
<evidence type="ECO:0000256" key="1">
    <source>
        <dbReference type="ARBA" id="ARBA00004651"/>
    </source>
</evidence>
<dbReference type="NCBIfam" id="TIGR00711">
    <property type="entry name" value="efflux_EmrB"/>
    <property type="match status" value="1"/>
</dbReference>
<feature type="transmembrane region" description="Helical" evidence="7">
    <location>
        <begin position="424"/>
        <end position="446"/>
    </location>
</feature>
<keyword evidence="2" id="KW-0813">Transport</keyword>
<keyword evidence="3" id="KW-1003">Cell membrane</keyword>
<evidence type="ECO:0000256" key="4">
    <source>
        <dbReference type="ARBA" id="ARBA00022692"/>
    </source>
</evidence>
<feature type="transmembrane region" description="Helical" evidence="7">
    <location>
        <begin position="394"/>
        <end position="412"/>
    </location>
</feature>
<feature type="transmembrane region" description="Helical" evidence="7">
    <location>
        <begin position="227"/>
        <end position="249"/>
    </location>
</feature>